<dbReference type="EMBL" id="JARJCM010000095">
    <property type="protein sequence ID" value="KAJ7029988.1"/>
    <property type="molecule type" value="Genomic_DNA"/>
</dbReference>
<evidence type="ECO:0000313" key="3">
    <source>
        <dbReference type="Proteomes" id="UP001218188"/>
    </source>
</evidence>
<dbReference type="SUPFAM" id="SSF52949">
    <property type="entry name" value="Macro domain-like"/>
    <property type="match status" value="1"/>
</dbReference>
<name>A0AAD6SP54_9AGAR</name>
<sequence>MPVGNSLAKIAADTLAAVEKGSYTDAEGSTHTLDDLGKSEFTSATQFYPPDSPLFVWATSTPPARAADAPKTELVLCKCSTLEGVQLLLPRTRKIGVLNFASANRPGGGFLGGARAQEESIARSSNLYSSLMTPTGQRFYAHHKSAANKKNKYYSHAMIYTRGVQLTRSDAGAWIKPARVDMLTSAAVNAGVVRQREGKDGDGDAQEDEPKGGIKAYFKPAAAADTSTSAPAPAPTKDVEQTIESVMRERMGRLLYLFEQQGAQDLVLGSFGTGVFRNKVPMVAKLWVELLVRPDARFRHSFETVAFAIIDQKTCAVFKEVFEESKVDFRESGT</sequence>
<dbReference type="Pfam" id="PF10021">
    <property type="entry name" value="PARG_cat_microb"/>
    <property type="match status" value="1"/>
</dbReference>
<dbReference type="PANTHER" id="PTHR35596:SF1">
    <property type="entry name" value="MICROBIAL-TYPE PARG CATALYTIC DOMAIN-CONTAINING PROTEIN"/>
    <property type="match status" value="1"/>
</dbReference>
<dbReference type="InterPro" id="IPR043472">
    <property type="entry name" value="Macro_dom-like"/>
</dbReference>
<organism evidence="2 3">
    <name type="scientific">Mycena alexandri</name>
    <dbReference type="NCBI Taxonomy" id="1745969"/>
    <lineage>
        <taxon>Eukaryota</taxon>
        <taxon>Fungi</taxon>
        <taxon>Dikarya</taxon>
        <taxon>Basidiomycota</taxon>
        <taxon>Agaricomycotina</taxon>
        <taxon>Agaricomycetes</taxon>
        <taxon>Agaricomycetidae</taxon>
        <taxon>Agaricales</taxon>
        <taxon>Marasmiineae</taxon>
        <taxon>Mycenaceae</taxon>
        <taxon>Mycena</taxon>
    </lineage>
</organism>
<dbReference type="InterPro" id="IPR012664">
    <property type="entry name" value="CHP02452"/>
</dbReference>
<protein>
    <recommendedName>
        <fullName evidence="1">Microbial-type PARG catalytic domain-containing protein</fullName>
    </recommendedName>
</protein>
<reference evidence="2" key="1">
    <citation type="submission" date="2023-03" db="EMBL/GenBank/DDBJ databases">
        <title>Massive genome expansion in bonnet fungi (Mycena s.s.) driven by repeated elements and novel gene families across ecological guilds.</title>
        <authorList>
            <consortium name="Lawrence Berkeley National Laboratory"/>
            <person name="Harder C.B."/>
            <person name="Miyauchi S."/>
            <person name="Viragh M."/>
            <person name="Kuo A."/>
            <person name="Thoen E."/>
            <person name="Andreopoulos B."/>
            <person name="Lu D."/>
            <person name="Skrede I."/>
            <person name="Drula E."/>
            <person name="Henrissat B."/>
            <person name="Morin E."/>
            <person name="Kohler A."/>
            <person name="Barry K."/>
            <person name="LaButti K."/>
            <person name="Morin E."/>
            <person name="Salamov A."/>
            <person name="Lipzen A."/>
            <person name="Mereny Z."/>
            <person name="Hegedus B."/>
            <person name="Baldrian P."/>
            <person name="Stursova M."/>
            <person name="Weitz H."/>
            <person name="Taylor A."/>
            <person name="Grigoriev I.V."/>
            <person name="Nagy L.G."/>
            <person name="Martin F."/>
            <person name="Kauserud H."/>
        </authorList>
    </citation>
    <scope>NUCLEOTIDE SEQUENCE</scope>
    <source>
        <strain evidence="2">CBHHK200</strain>
    </source>
</reference>
<dbReference type="PIRSF" id="PIRSF014899">
    <property type="entry name" value="UCP014899"/>
    <property type="match status" value="1"/>
</dbReference>
<accession>A0AAD6SP54</accession>
<gene>
    <name evidence="2" type="ORF">C8F04DRAFT_1114950</name>
</gene>
<evidence type="ECO:0000259" key="1">
    <source>
        <dbReference type="Pfam" id="PF10021"/>
    </source>
</evidence>
<dbReference type="NCBIfam" id="TIGR02452">
    <property type="entry name" value="TIGR02452 family protein"/>
    <property type="match status" value="2"/>
</dbReference>
<keyword evidence="3" id="KW-1185">Reference proteome</keyword>
<proteinExistence type="predicted"/>
<dbReference type="Gene3D" id="3.40.220.10">
    <property type="entry name" value="Leucine Aminopeptidase, subunit E, domain 1"/>
    <property type="match status" value="1"/>
</dbReference>
<evidence type="ECO:0000313" key="2">
    <source>
        <dbReference type="EMBL" id="KAJ7029988.1"/>
    </source>
</evidence>
<feature type="domain" description="Microbial-type PARG catalytic" evidence="1">
    <location>
        <begin position="11"/>
        <end position="168"/>
    </location>
</feature>
<dbReference type="InterPro" id="IPR019261">
    <property type="entry name" value="PARG_cat_microbial"/>
</dbReference>
<dbReference type="Proteomes" id="UP001218188">
    <property type="component" value="Unassembled WGS sequence"/>
</dbReference>
<dbReference type="PANTHER" id="PTHR35596">
    <property type="entry name" value="DUF2263 DOMAIN-CONTAINING PROTEIN"/>
    <property type="match status" value="1"/>
</dbReference>
<dbReference type="AlphaFoldDB" id="A0AAD6SP54"/>
<comment type="caution">
    <text evidence="2">The sequence shown here is derived from an EMBL/GenBank/DDBJ whole genome shotgun (WGS) entry which is preliminary data.</text>
</comment>